<keyword evidence="5 7" id="KW-0472">Membrane</keyword>
<dbReference type="Gene3D" id="1.20.1250.20">
    <property type="entry name" value="MFS general substrate transporter like domains"/>
    <property type="match status" value="1"/>
</dbReference>
<evidence type="ECO:0000256" key="6">
    <source>
        <dbReference type="SAM" id="MobiDB-lite"/>
    </source>
</evidence>
<feature type="transmembrane region" description="Helical" evidence="7">
    <location>
        <begin position="428"/>
        <end position="449"/>
    </location>
</feature>
<dbReference type="GO" id="GO:0005886">
    <property type="term" value="C:plasma membrane"/>
    <property type="evidence" value="ECO:0007669"/>
    <property type="project" value="TreeGrafter"/>
</dbReference>
<dbReference type="FunCoup" id="A0A448YJ67">
    <property type="interactions" value="83"/>
</dbReference>
<evidence type="ECO:0000256" key="2">
    <source>
        <dbReference type="ARBA" id="ARBA00008335"/>
    </source>
</evidence>
<evidence type="ECO:0000256" key="7">
    <source>
        <dbReference type="SAM" id="Phobius"/>
    </source>
</evidence>
<dbReference type="Pfam" id="PF07690">
    <property type="entry name" value="MFS_1"/>
    <property type="match status" value="1"/>
</dbReference>
<feature type="domain" description="Major facilitator superfamily (MFS) profile" evidence="8">
    <location>
        <begin position="72"/>
        <end position="569"/>
    </location>
</feature>
<evidence type="ECO:0000256" key="1">
    <source>
        <dbReference type="ARBA" id="ARBA00004141"/>
    </source>
</evidence>
<feature type="transmembrane region" description="Helical" evidence="7">
    <location>
        <begin position="162"/>
        <end position="182"/>
    </location>
</feature>
<dbReference type="STRING" id="13370.A0A448YJ67"/>
<dbReference type="GO" id="GO:0022857">
    <property type="term" value="F:transmembrane transporter activity"/>
    <property type="evidence" value="ECO:0007669"/>
    <property type="project" value="InterPro"/>
</dbReference>
<evidence type="ECO:0000256" key="3">
    <source>
        <dbReference type="ARBA" id="ARBA00022692"/>
    </source>
</evidence>
<accession>A0A448YJ67</accession>
<feature type="compositionally biased region" description="Basic and acidic residues" evidence="6">
    <location>
        <begin position="8"/>
        <end position="19"/>
    </location>
</feature>
<keyword evidence="3 7" id="KW-0812">Transmembrane</keyword>
<comment type="similarity">
    <text evidence="2">Belongs to the major facilitator superfamily.</text>
</comment>
<feature type="transmembrane region" description="Helical" evidence="7">
    <location>
        <begin position="222"/>
        <end position="243"/>
    </location>
</feature>
<dbReference type="AlphaFoldDB" id="A0A448YJ67"/>
<dbReference type="PANTHER" id="PTHR23501:SF198">
    <property type="entry name" value="AZOLE RESISTANCE PROTEIN 1-RELATED"/>
    <property type="match status" value="1"/>
</dbReference>
<gene>
    <name evidence="9" type="ORF">BRENAR_LOCUS1714</name>
</gene>
<feature type="transmembrane region" description="Helical" evidence="7">
    <location>
        <begin position="194"/>
        <end position="216"/>
    </location>
</feature>
<dbReference type="InterPro" id="IPR011701">
    <property type="entry name" value="MFS"/>
</dbReference>
<organism evidence="9 10">
    <name type="scientific">Brettanomyces naardenensis</name>
    <name type="common">Yeast</name>
    <dbReference type="NCBI Taxonomy" id="13370"/>
    <lineage>
        <taxon>Eukaryota</taxon>
        <taxon>Fungi</taxon>
        <taxon>Dikarya</taxon>
        <taxon>Ascomycota</taxon>
        <taxon>Saccharomycotina</taxon>
        <taxon>Pichiomycetes</taxon>
        <taxon>Pichiales</taxon>
        <taxon>Pichiaceae</taxon>
        <taxon>Brettanomyces</taxon>
    </lineage>
</organism>
<dbReference type="SUPFAM" id="SSF103473">
    <property type="entry name" value="MFS general substrate transporter"/>
    <property type="match status" value="1"/>
</dbReference>
<feature type="transmembrane region" description="Helical" evidence="7">
    <location>
        <begin position="263"/>
        <end position="285"/>
    </location>
</feature>
<dbReference type="Gene3D" id="1.20.1720.10">
    <property type="entry name" value="Multidrug resistance protein D"/>
    <property type="match status" value="1"/>
</dbReference>
<proteinExistence type="inferred from homology"/>
<comment type="subcellular location">
    <subcellularLocation>
        <location evidence="1">Membrane</location>
        <topology evidence="1">Multi-pass membrane protein</topology>
    </subcellularLocation>
</comment>
<keyword evidence="10" id="KW-1185">Reference proteome</keyword>
<dbReference type="InterPro" id="IPR036259">
    <property type="entry name" value="MFS_trans_sf"/>
</dbReference>
<evidence type="ECO:0000259" key="8">
    <source>
        <dbReference type="PROSITE" id="PS50850"/>
    </source>
</evidence>
<feature type="transmembrane region" description="Helical" evidence="7">
    <location>
        <begin position="291"/>
        <end position="310"/>
    </location>
</feature>
<feature type="transmembrane region" description="Helical" evidence="7">
    <location>
        <begin position="107"/>
        <end position="126"/>
    </location>
</feature>
<feature type="transmembrane region" description="Helical" evidence="7">
    <location>
        <begin position="368"/>
        <end position="390"/>
    </location>
</feature>
<protein>
    <submittedName>
        <fullName evidence="9">DEKNAAC101847</fullName>
    </submittedName>
</protein>
<evidence type="ECO:0000313" key="10">
    <source>
        <dbReference type="Proteomes" id="UP000290900"/>
    </source>
</evidence>
<dbReference type="OrthoDB" id="10021397at2759"/>
<evidence type="ECO:0000256" key="4">
    <source>
        <dbReference type="ARBA" id="ARBA00022989"/>
    </source>
</evidence>
<feature type="transmembrane region" description="Helical" evidence="7">
    <location>
        <begin position="331"/>
        <end position="356"/>
    </location>
</feature>
<feature type="transmembrane region" description="Helical" evidence="7">
    <location>
        <begin position="538"/>
        <end position="558"/>
    </location>
</feature>
<name>A0A448YJ67_BRENA</name>
<sequence length="569" mass="61581">MTDSESSDSEKMNVPDVENKAGTTDDQSNEGSPSEDLQIKDSGEKPKFRESDAGDGTVREDQILTGTRLYMCVLSLILSVSLVALDQMITAAVLTTISDHFNEFNKMTWITAAFMMPMGCCAQVWARLSISFGRKWTLLSGLVIFELGSLVAGVSTSMNMFIGGRAIQGVGAAAVQTITMVIATEITTIDKKPILFATMSLTFVFSSVLGPVIGGAFGTYASWRWCFYLNLCCSAFIFPFFILSYRPKPPVGTFMEKLKTVDFLVNFLMVASGVLILLGISFGITSDSWNTPAVISCFVIGGITLVAFCIDNFKYSKYPVIPTNLVTSVPLLSCLFIVTLNSTTMMVAIQFLSVYFQNVIGHDALHTGLSLIPCAISTGLASFGSGILIKKTRYVKIFSWISGFILPVAIGLLMLTTIHENQAQDIGFLILIGVSCGLNYQGPAVSALLHAPKTPSSNLLTMALVNFGRSVATALFSEVGGEIYSATLKSGLKKVAPLIEETQNPLQELLIKPGLVNSLNVHDRDLIRGKILVSVHDTFWLCFALSIGSLIATCFMSNDRLPKTEDVEA</sequence>
<feature type="transmembrane region" description="Helical" evidence="7">
    <location>
        <begin position="397"/>
        <end position="416"/>
    </location>
</feature>
<keyword evidence="4 7" id="KW-1133">Transmembrane helix</keyword>
<feature type="region of interest" description="Disordered" evidence="6">
    <location>
        <begin position="1"/>
        <end position="54"/>
    </location>
</feature>
<evidence type="ECO:0000256" key="5">
    <source>
        <dbReference type="ARBA" id="ARBA00023136"/>
    </source>
</evidence>
<feature type="transmembrane region" description="Helical" evidence="7">
    <location>
        <begin position="69"/>
        <end position="95"/>
    </location>
</feature>
<feature type="compositionally biased region" description="Basic and acidic residues" evidence="6">
    <location>
        <begin position="37"/>
        <end position="54"/>
    </location>
</feature>
<feature type="transmembrane region" description="Helical" evidence="7">
    <location>
        <begin position="138"/>
        <end position="156"/>
    </location>
</feature>
<dbReference type="PANTHER" id="PTHR23501">
    <property type="entry name" value="MAJOR FACILITATOR SUPERFAMILY"/>
    <property type="match status" value="1"/>
</dbReference>
<dbReference type="InterPro" id="IPR020846">
    <property type="entry name" value="MFS_dom"/>
</dbReference>
<evidence type="ECO:0000313" key="9">
    <source>
        <dbReference type="EMBL" id="VEU20979.1"/>
    </source>
</evidence>
<dbReference type="InParanoid" id="A0A448YJ67"/>
<dbReference type="EMBL" id="CAACVR010000008">
    <property type="protein sequence ID" value="VEU20979.1"/>
    <property type="molecule type" value="Genomic_DNA"/>
</dbReference>
<dbReference type="PROSITE" id="PS50850">
    <property type="entry name" value="MFS"/>
    <property type="match status" value="1"/>
</dbReference>
<reference evidence="9 10" key="1">
    <citation type="submission" date="2018-12" db="EMBL/GenBank/DDBJ databases">
        <authorList>
            <person name="Tiukova I."/>
            <person name="Dainat J."/>
        </authorList>
    </citation>
    <scope>NUCLEOTIDE SEQUENCE [LARGE SCALE GENOMIC DNA]</scope>
</reference>
<feature type="compositionally biased region" description="Polar residues" evidence="6">
    <location>
        <begin position="21"/>
        <end position="32"/>
    </location>
</feature>
<dbReference type="Proteomes" id="UP000290900">
    <property type="component" value="Unassembled WGS sequence"/>
</dbReference>